<dbReference type="Proteomes" id="UP000054843">
    <property type="component" value="Unassembled WGS sequence"/>
</dbReference>
<protein>
    <submittedName>
        <fullName evidence="1">Uncharacterized protein</fullName>
    </submittedName>
</protein>
<reference evidence="1 2" key="1">
    <citation type="submission" date="2015-01" db="EMBL/GenBank/DDBJ databases">
        <title>Evolution of Trichinella species and genotypes.</title>
        <authorList>
            <person name="Korhonen P.K."/>
            <person name="Edoardo P."/>
            <person name="Giuseppe L.R."/>
            <person name="Gasser R.B."/>
        </authorList>
    </citation>
    <scope>NUCLEOTIDE SEQUENCE [LARGE SCALE GENOMIC DNA]</scope>
    <source>
        <strain evidence="1">ISS1980</strain>
    </source>
</reference>
<evidence type="ECO:0000313" key="1">
    <source>
        <dbReference type="EMBL" id="KRZ67420.1"/>
    </source>
</evidence>
<dbReference type="AlphaFoldDB" id="A0A0V1M744"/>
<gene>
    <name evidence="1" type="ORF">T10_10688</name>
</gene>
<name>A0A0V1M744_9BILA</name>
<accession>A0A0V1M744</accession>
<evidence type="ECO:0000313" key="2">
    <source>
        <dbReference type="Proteomes" id="UP000054843"/>
    </source>
</evidence>
<dbReference type="EMBL" id="JYDO01000197">
    <property type="protein sequence ID" value="KRZ67420.1"/>
    <property type="molecule type" value="Genomic_DNA"/>
</dbReference>
<sequence length="60" mass="7088">MFHCTNVILNHISLKSLKYTTLLICFVSPNSPDIHLNFYFEIGELIYEKVKQTVQIHYET</sequence>
<proteinExistence type="predicted"/>
<organism evidence="1 2">
    <name type="scientific">Trichinella papuae</name>
    <dbReference type="NCBI Taxonomy" id="268474"/>
    <lineage>
        <taxon>Eukaryota</taxon>
        <taxon>Metazoa</taxon>
        <taxon>Ecdysozoa</taxon>
        <taxon>Nematoda</taxon>
        <taxon>Enoplea</taxon>
        <taxon>Dorylaimia</taxon>
        <taxon>Trichinellida</taxon>
        <taxon>Trichinellidae</taxon>
        <taxon>Trichinella</taxon>
    </lineage>
</organism>
<comment type="caution">
    <text evidence="1">The sequence shown here is derived from an EMBL/GenBank/DDBJ whole genome shotgun (WGS) entry which is preliminary data.</text>
</comment>
<keyword evidence="2" id="KW-1185">Reference proteome</keyword>